<gene>
    <name evidence="2" type="ORF">D5018_13230</name>
</gene>
<dbReference type="RefSeq" id="WP_121839474.1">
    <property type="nucleotide sequence ID" value="NZ_ML014789.1"/>
</dbReference>
<sequence length="142" mass="15373">MKKTTNILCLIASLFLSQMAIAGDIVVKQAWIRAMPSSSKVVPIYLTMQNNANKSIALKAIATSAGKVELHKMVMNDGMMKMLPVKQILIKAKSVTKLAPGGFHGMLMNFTSGVPKFGQDIPLTLTFTNGDTQNVVAHVQKI</sequence>
<dbReference type="PANTHER" id="PTHR36302:SF1">
    <property type="entry name" value="COPPER CHAPERONE PCU(A)C"/>
    <property type="match status" value="1"/>
</dbReference>
<dbReference type="Proteomes" id="UP000281474">
    <property type="component" value="Unassembled WGS sequence"/>
</dbReference>
<keyword evidence="3" id="KW-1185">Reference proteome</keyword>
<accession>A0A3L8PXR1</accession>
<dbReference type="InterPro" id="IPR007410">
    <property type="entry name" value="LpqE-like"/>
</dbReference>
<evidence type="ECO:0000313" key="2">
    <source>
        <dbReference type="EMBL" id="RLV59238.1"/>
    </source>
</evidence>
<evidence type="ECO:0000256" key="1">
    <source>
        <dbReference type="SAM" id="SignalP"/>
    </source>
</evidence>
<dbReference type="OrthoDB" id="9796962at2"/>
<dbReference type="PANTHER" id="PTHR36302">
    <property type="entry name" value="BLR7088 PROTEIN"/>
    <property type="match status" value="1"/>
</dbReference>
<comment type="caution">
    <text evidence="2">The sequence shown here is derived from an EMBL/GenBank/DDBJ whole genome shotgun (WGS) entry which is preliminary data.</text>
</comment>
<feature type="chain" id="PRO_5018149507" evidence="1">
    <location>
        <begin position="23"/>
        <end position="142"/>
    </location>
</feature>
<dbReference type="Gene3D" id="2.60.40.1890">
    <property type="entry name" value="PCu(A)C copper chaperone"/>
    <property type="match status" value="1"/>
</dbReference>
<reference evidence="2 3" key="1">
    <citation type="submission" date="2018-09" db="EMBL/GenBank/DDBJ databases">
        <title>Phylogeny of the Shewanellaceae, and recommendation for two new genera, Pseudoshewanella and Parashewanella.</title>
        <authorList>
            <person name="Wang G."/>
        </authorList>
    </citation>
    <scope>NUCLEOTIDE SEQUENCE [LARGE SCALE GENOMIC DNA]</scope>
    <source>
        <strain evidence="2 3">C51</strain>
    </source>
</reference>
<proteinExistence type="predicted"/>
<dbReference type="AlphaFoldDB" id="A0A3L8PXR1"/>
<dbReference type="Pfam" id="PF04314">
    <property type="entry name" value="PCuAC"/>
    <property type="match status" value="1"/>
</dbReference>
<organism evidence="2 3">
    <name type="scientific">Parashewanella curva</name>
    <dbReference type="NCBI Taxonomy" id="2338552"/>
    <lineage>
        <taxon>Bacteria</taxon>
        <taxon>Pseudomonadati</taxon>
        <taxon>Pseudomonadota</taxon>
        <taxon>Gammaproteobacteria</taxon>
        <taxon>Alteromonadales</taxon>
        <taxon>Shewanellaceae</taxon>
        <taxon>Parashewanella</taxon>
    </lineage>
</organism>
<dbReference type="InterPro" id="IPR036182">
    <property type="entry name" value="PCuAC_sf"/>
</dbReference>
<name>A0A3L8PXR1_9GAMM</name>
<keyword evidence="1" id="KW-0732">Signal</keyword>
<protein>
    <submittedName>
        <fullName evidence="2">Copper chaperone PCu(A)C</fullName>
    </submittedName>
</protein>
<feature type="signal peptide" evidence="1">
    <location>
        <begin position="1"/>
        <end position="22"/>
    </location>
</feature>
<dbReference type="SUPFAM" id="SSF110087">
    <property type="entry name" value="DR1885-like metal-binding protein"/>
    <property type="match status" value="1"/>
</dbReference>
<dbReference type="EMBL" id="QZEI01000040">
    <property type="protein sequence ID" value="RLV59238.1"/>
    <property type="molecule type" value="Genomic_DNA"/>
</dbReference>
<dbReference type="InterPro" id="IPR058248">
    <property type="entry name" value="Lxx211020-like"/>
</dbReference>
<evidence type="ECO:0000313" key="3">
    <source>
        <dbReference type="Proteomes" id="UP000281474"/>
    </source>
</evidence>